<name>A0A9P6RQZ9_9FUNG</name>
<reference evidence="5" key="1">
    <citation type="journal article" date="2020" name="Fungal Divers.">
        <title>Resolving the Mortierellaceae phylogeny through synthesis of multi-gene phylogenetics and phylogenomics.</title>
        <authorList>
            <person name="Vandepol N."/>
            <person name="Liber J."/>
            <person name="Desiro A."/>
            <person name="Na H."/>
            <person name="Kennedy M."/>
            <person name="Barry K."/>
            <person name="Grigoriev I.V."/>
            <person name="Miller A.N."/>
            <person name="O'Donnell K."/>
            <person name="Stajich J.E."/>
            <person name="Bonito G."/>
        </authorList>
    </citation>
    <scope>NUCLEOTIDE SEQUENCE</scope>
    <source>
        <strain evidence="5">REB-010B</strain>
    </source>
</reference>
<feature type="region of interest" description="Disordered" evidence="3">
    <location>
        <begin position="398"/>
        <end position="519"/>
    </location>
</feature>
<feature type="compositionally biased region" description="Polar residues" evidence="3">
    <location>
        <begin position="409"/>
        <end position="434"/>
    </location>
</feature>
<dbReference type="InterPro" id="IPR015915">
    <property type="entry name" value="Kelch-typ_b-propeller"/>
</dbReference>
<organism evidence="5 6">
    <name type="scientific">Dissophora globulifera</name>
    <dbReference type="NCBI Taxonomy" id="979702"/>
    <lineage>
        <taxon>Eukaryota</taxon>
        <taxon>Fungi</taxon>
        <taxon>Fungi incertae sedis</taxon>
        <taxon>Mucoromycota</taxon>
        <taxon>Mortierellomycotina</taxon>
        <taxon>Mortierellomycetes</taxon>
        <taxon>Mortierellales</taxon>
        <taxon>Mortierellaceae</taxon>
        <taxon>Dissophora</taxon>
    </lineage>
</organism>
<gene>
    <name evidence="5" type="ORF">BGZ99_001933</name>
</gene>
<keyword evidence="4" id="KW-1133">Transmembrane helix</keyword>
<keyword evidence="4" id="KW-0472">Membrane</keyword>
<dbReference type="PANTHER" id="PTHR46228">
    <property type="entry name" value="KELCH DOMAIN-CONTAINING PROTEIN"/>
    <property type="match status" value="1"/>
</dbReference>
<comment type="caution">
    <text evidence="5">The sequence shown here is derived from an EMBL/GenBank/DDBJ whole genome shotgun (WGS) entry which is preliminary data.</text>
</comment>
<feature type="compositionally biased region" description="Basic and acidic residues" evidence="3">
    <location>
        <begin position="581"/>
        <end position="593"/>
    </location>
</feature>
<keyword evidence="6" id="KW-1185">Reference proteome</keyword>
<dbReference type="Proteomes" id="UP000738325">
    <property type="component" value="Unassembled WGS sequence"/>
</dbReference>
<dbReference type="PANTHER" id="PTHR46228:SF2">
    <property type="entry name" value="KELCH REPEAT PROTEIN (AFU_ORTHOLOGUE AFUA_4G14350)"/>
    <property type="match status" value="1"/>
</dbReference>
<dbReference type="EMBL" id="JAAAIP010000152">
    <property type="protein sequence ID" value="KAG0324367.1"/>
    <property type="molecule type" value="Genomic_DNA"/>
</dbReference>
<feature type="transmembrane region" description="Helical" evidence="4">
    <location>
        <begin position="349"/>
        <end position="371"/>
    </location>
</feature>
<dbReference type="AlphaFoldDB" id="A0A9P6RQZ9"/>
<evidence type="ECO:0000256" key="1">
    <source>
        <dbReference type="ARBA" id="ARBA00022441"/>
    </source>
</evidence>
<feature type="region of interest" description="Disordered" evidence="3">
    <location>
        <begin position="537"/>
        <end position="609"/>
    </location>
</feature>
<dbReference type="OrthoDB" id="10251809at2759"/>
<evidence type="ECO:0000256" key="4">
    <source>
        <dbReference type="SAM" id="Phobius"/>
    </source>
</evidence>
<dbReference type="Gene3D" id="2.120.10.80">
    <property type="entry name" value="Kelch-type beta propeller"/>
    <property type="match status" value="1"/>
</dbReference>
<dbReference type="SMART" id="SM00612">
    <property type="entry name" value="Kelch"/>
    <property type="match status" value="3"/>
</dbReference>
<feature type="compositionally biased region" description="Basic and acidic residues" evidence="3">
    <location>
        <begin position="491"/>
        <end position="501"/>
    </location>
</feature>
<dbReference type="Pfam" id="PF24681">
    <property type="entry name" value="Kelch_KLHDC2_KLHL20_DRC7"/>
    <property type="match status" value="1"/>
</dbReference>
<dbReference type="SUPFAM" id="SSF117281">
    <property type="entry name" value="Kelch motif"/>
    <property type="match status" value="1"/>
</dbReference>
<keyword evidence="4" id="KW-0812">Transmembrane</keyword>
<evidence type="ECO:0000313" key="6">
    <source>
        <dbReference type="Proteomes" id="UP000738325"/>
    </source>
</evidence>
<evidence type="ECO:0000256" key="3">
    <source>
        <dbReference type="SAM" id="MobiDB-lite"/>
    </source>
</evidence>
<evidence type="ECO:0000313" key="5">
    <source>
        <dbReference type="EMBL" id="KAG0324367.1"/>
    </source>
</evidence>
<keyword evidence="2" id="KW-0677">Repeat</keyword>
<keyword evidence="1" id="KW-0880">Kelch repeat</keyword>
<accession>A0A9P6RQZ9</accession>
<evidence type="ECO:0008006" key="7">
    <source>
        <dbReference type="Google" id="ProtNLM"/>
    </source>
</evidence>
<protein>
    <recommendedName>
        <fullName evidence="7">Galactose oxidase</fullName>
    </recommendedName>
</protein>
<sequence>MAFVQSDNKLYIQGGFGITDYITQLNLLDLSTSWPTSAPAWTLLRDGPTLSHHGLVLAKPPHAAGLGAGKQGYLISIGGASPTNTTGPINATRFWNDYDLQAGTWATFTSGTTPPFPGLEGHASVMDPNSGLVYIIGGYFSNTTYNALTVFDPSTKAIVSQQAANANTSLTDVAAVWSSVRSTILTFGGSRAPPATSNGIDLTNLQEYDPATKSWKTMTTSGTVPTRRLDHCVAASDDGSSIVLFGGSLDTKTYFYDIYILDVKTAKWRQGSPASSPRTRMACGLYANQFIAFGGSSADNRTSTMHTNVPIVYDVASDNWVDSFNAAESQQQPSNSPTTKKGNSNLGPIIGGAAAGAVILIGGAIALLMVIQRRKRESAEKVYENAKVVASLADDDDDRFYRRGPLAPRQQNYSTTHSATNSEIGGRNSPNISDIHSDRTRAGEYYALSDSPRGGKYNGGKTSSGYYDSITDVEEPGAESLRTISRSSRNNAHEHSQDDSRPGTAMRYAGASSPNPSLTQWTAQDQRLQRLQLQQQKAQYRPPVPPVTYPQPAAYMNGGRRPTSMDSDSDHQYQQSVALRQHMDRTRGGDYEGRGAPGSYATAPQRPAR</sequence>
<evidence type="ECO:0000256" key="2">
    <source>
        <dbReference type="ARBA" id="ARBA00022737"/>
    </source>
</evidence>
<proteinExistence type="predicted"/>
<dbReference type="InterPro" id="IPR006652">
    <property type="entry name" value="Kelch_1"/>
</dbReference>